<dbReference type="RefSeq" id="XP_055897511.1">
    <property type="nucleotide sequence ID" value="XM_056041536.1"/>
</dbReference>
<evidence type="ECO:0000256" key="4">
    <source>
        <dbReference type="SAM" id="MobiDB-lite"/>
    </source>
</evidence>
<feature type="region of interest" description="Disordered" evidence="4">
    <location>
        <begin position="321"/>
        <end position="340"/>
    </location>
</feature>
<keyword evidence="1" id="KW-0677">Repeat</keyword>
<organism evidence="5 6">
    <name type="scientific">Biomphalaria glabrata</name>
    <name type="common">Bloodfluke planorb</name>
    <name type="synonym">Freshwater snail</name>
    <dbReference type="NCBI Taxonomy" id="6526"/>
    <lineage>
        <taxon>Eukaryota</taxon>
        <taxon>Metazoa</taxon>
        <taxon>Spiralia</taxon>
        <taxon>Lophotrochozoa</taxon>
        <taxon>Mollusca</taxon>
        <taxon>Gastropoda</taxon>
        <taxon>Heterobranchia</taxon>
        <taxon>Euthyneura</taxon>
        <taxon>Panpulmonata</taxon>
        <taxon>Hygrophila</taxon>
        <taxon>Lymnaeoidea</taxon>
        <taxon>Planorbidae</taxon>
        <taxon>Biomphalaria</taxon>
    </lineage>
</organism>
<evidence type="ECO:0000313" key="6">
    <source>
        <dbReference type="RefSeq" id="XP_055897511.1"/>
    </source>
</evidence>
<dbReference type="Proteomes" id="UP001165740">
    <property type="component" value="Chromosome 9"/>
</dbReference>
<evidence type="ECO:0000256" key="2">
    <source>
        <dbReference type="ARBA" id="ARBA00023043"/>
    </source>
</evidence>
<name>A0A9W3BDK6_BIOGL</name>
<dbReference type="InterPro" id="IPR029048">
    <property type="entry name" value="HSP70_C_sf"/>
</dbReference>
<dbReference type="PANTHER" id="PTHR24171">
    <property type="entry name" value="ANKYRIN REPEAT DOMAIN-CONTAINING PROTEIN 39-RELATED"/>
    <property type="match status" value="1"/>
</dbReference>
<keyword evidence="5" id="KW-1185">Reference proteome</keyword>
<dbReference type="InterPro" id="IPR002110">
    <property type="entry name" value="Ankyrin_rpt"/>
</dbReference>
<dbReference type="Gene3D" id="1.20.1270.10">
    <property type="match status" value="1"/>
</dbReference>
<gene>
    <name evidence="6" type="primary">LOC106050245</name>
</gene>
<dbReference type="PROSITE" id="PS50297">
    <property type="entry name" value="ANK_REP_REGION"/>
    <property type="match status" value="2"/>
</dbReference>
<keyword evidence="2 3" id="KW-0040">ANK repeat</keyword>
<accession>A0A9W3BDK6</accession>
<protein>
    <submittedName>
        <fullName evidence="6">Ankyrin repeat domain-containing protein 45-like isoform X1</fullName>
    </submittedName>
</protein>
<dbReference type="GeneID" id="106050245"/>
<dbReference type="OrthoDB" id="194358at2759"/>
<proteinExistence type="predicted"/>
<dbReference type="InterPro" id="IPR036770">
    <property type="entry name" value="Ankyrin_rpt-contain_sf"/>
</dbReference>
<feature type="repeat" description="ANK" evidence="3">
    <location>
        <begin position="172"/>
        <end position="204"/>
    </location>
</feature>
<evidence type="ECO:0000256" key="1">
    <source>
        <dbReference type="ARBA" id="ARBA00022737"/>
    </source>
</evidence>
<dbReference type="SMART" id="SM00248">
    <property type="entry name" value="ANK"/>
    <property type="match status" value="2"/>
</dbReference>
<evidence type="ECO:0000256" key="3">
    <source>
        <dbReference type="PROSITE-ProRule" id="PRU00023"/>
    </source>
</evidence>
<dbReference type="SUPFAM" id="SSF48403">
    <property type="entry name" value="Ankyrin repeat"/>
    <property type="match status" value="1"/>
</dbReference>
<dbReference type="OMA" id="PRFRIIT"/>
<evidence type="ECO:0000313" key="5">
    <source>
        <dbReference type="Proteomes" id="UP001165740"/>
    </source>
</evidence>
<feature type="repeat" description="ANK" evidence="3">
    <location>
        <begin position="139"/>
        <end position="171"/>
    </location>
</feature>
<dbReference type="PROSITE" id="PS50088">
    <property type="entry name" value="ANK_REPEAT"/>
    <property type="match status" value="2"/>
</dbReference>
<dbReference type="AlphaFoldDB" id="A0A9W3BDK6"/>
<feature type="region of interest" description="Disordered" evidence="4">
    <location>
        <begin position="44"/>
        <end position="64"/>
    </location>
</feature>
<dbReference type="Pfam" id="PF12796">
    <property type="entry name" value="Ank_2"/>
    <property type="match status" value="1"/>
</dbReference>
<reference evidence="6" key="1">
    <citation type="submission" date="2025-08" db="UniProtKB">
        <authorList>
            <consortium name="RefSeq"/>
        </authorList>
    </citation>
    <scope>IDENTIFICATION</scope>
</reference>
<dbReference type="SUPFAM" id="SSF100934">
    <property type="entry name" value="Heat shock protein 70kD (HSP70), C-terminal subdomain"/>
    <property type="match status" value="1"/>
</dbReference>
<dbReference type="Gene3D" id="1.25.40.20">
    <property type="entry name" value="Ankyrin repeat-containing domain"/>
    <property type="match status" value="2"/>
</dbReference>
<sequence length="340" mass="38474">MSSNYQSAYIGLVLNLKPSAAELNTSVSATTGSVSHTIILKEEEEFSPSMSHAETDGETQELENDSFHSRADLLTEQTAKLSRSISMEENDPSETALESNIVMQCIYKNNLERLQECFQNELDHHRKELLSSLNQRDLSGKSPLDVAACLGRFEIIQFLISIGAEVNSTSSKGYTCLHYAAAWGRKSVLKLLVEKGGNFHLRNIFEERPREVANRYNQNECVYFLDWADAKVKLEDTVSKSLEMVNEQDKNATVKLTKEEKFIVINTCKEKQEWMDKNKEPSIQDYEMHLTSFLNIVQPILQKIIEQASVSMKDASLSRPLSRVKYPSSSHSLNGPKVRV</sequence>